<evidence type="ECO:0000256" key="3">
    <source>
        <dbReference type="SAM" id="MobiDB-lite"/>
    </source>
</evidence>
<dbReference type="GeneID" id="105366717"/>
<accession>A0AAJ7E0U8</accession>
<evidence type="ECO:0000313" key="4">
    <source>
        <dbReference type="Proteomes" id="UP000695007"/>
    </source>
</evidence>
<dbReference type="RefSeq" id="XP_011503551.1">
    <property type="nucleotide sequence ID" value="XM_011505249.1"/>
</dbReference>
<evidence type="ECO:0000256" key="2">
    <source>
        <dbReference type="ARBA" id="ARBA00022553"/>
    </source>
</evidence>
<name>A0AAJ7E0U8_9HYME</name>
<dbReference type="PANTHER" id="PTHR12842">
    <property type="entry name" value="FI01459P"/>
    <property type="match status" value="1"/>
</dbReference>
<organism evidence="4 5">
    <name type="scientific">Ceratosolen solmsi marchali</name>
    <dbReference type="NCBI Taxonomy" id="326594"/>
    <lineage>
        <taxon>Eukaryota</taxon>
        <taxon>Metazoa</taxon>
        <taxon>Ecdysozoa</taxon>
        <taxon>Arthropoda</taxon>
        <taxon>Hexapoda</taxon>
        <taxon>Insecta</taxon>
        <taxon>Pterygota</taxon>
        <taxon>Neoptera</taxon>
        <taxon>Endopterygota</taxon>
        <taxon>Hymenoptera</taxon>
        <taxon>Apocrita</taxon>
        <taxon>Proctotrupomorpha</taxon>
        <taxon>Chalcidoidea</taxon>
        <taxon>Agaonidae</taxon>
        <taxon>Agaoninae</taxon>
        <taxon>Ceratosolen</taxon>
    </lineage>
</organism>
<gene>
    <name evidence="5" type="primary">LOC105366717</name>
</gene>
<evidence type="ECO:0000256" key="1">
    <source>
        <dbReference type="ARBA" id="ARBA00006903"/>
    </source>
</evidence>
<dbReference type="KEGG" id="csol:105366717"/>
<keyword evidence="2" id="KW-0597">Phosphoprotein</keyword>
<dbReference type="Proteomes" id="UP000695007">
    <property type="component" value="Unplaced"/>
</dbReference>
<reference evidence="5" key="1">
    <citation type="submission" date="2025-08" db="UniProtKB">
        <authorList>
            <consortium name="RefSeq"/>
        </authorList>
    </citation>
    <scope>IDENTIFICATION</scope>
</reference>
<feature type="compositionally biased region" description="Acidic residues" evidence="3">
    <location>
        <begin position="1"/>
        <end position="15"/>
    </location>
</feature>
<dbReference type="Pfam" id="PF05334">
    <property type="entry name" value="DUF719"/>
    <property type="match status" value="1"/>
</dbReference>
<evidence type="ECO:0000313" key="5">
    <source>
        <dbReference type="RefSeq" id="XP_011503551.1"/>
    </source>
</evidence>
<dbReference type="AlphaFoldDB" id="A0AAJ7E0U8"/>
<keyword evidence="4" id="KW-1185">Reference proteome</keyword>
<comment type="similarity">
    <text evidence="1">Belongs to the FAM114 family.</text>
</comment>
<sequence>MATSESDDFESADEELNARTEQTNKCKKYTSIGSDSDDDLDYIPVQYNNAVRGSNKEEHKISSYRKNNSIYKVNDLAADIKAESKSVSDFKISQNNIEITKNKEKSNNINLNSKIILECENNFCQSNKDSNTNKLKVISIQQDRPQRQQKIRETQLLGVMKIGTDKIDKLPDLEITSKTTSREFNKSKLMNESSMKSYENKLKNKMKNEAPVNVPEELMSNLKFKDIFHPDGWESLKNDIEIPDLSDDVYHPIDKLSSSNIEQDNSNVSWSKWGNWGMTSLFNTATVGVSTLTSHVSHGLSFLEETMGVTDHINLVKSKNHLKEKLQFNEEKTEELKENVPSTLTSSFVFGNFVSSVSSITKLVESTSTKVISSGLDTLETIGKKTMEVLQEGDPGFKKKRALFLNDNEKPILSQILEEAKEKTDIEEKSVEEQRLTTKNHFESIFEDYQGLMHLEALEILSKQCNMKIQQQLINLDGSELTSMQETLDEVKDLCDLGDEEDENDEQDKKDLKEKLQVACKDLDISITYDKLVDISNDVKLKFSQENSKNMLFREVFQEAILSLAKFTGYSIERFHKTAELLLIKKHRSTVNEADCLIQLTNILSSQICFIANIHCYYLSNNYKNETNKNNIQAVLNKISLEATNASSYIQEAFKLLIPILQVGAI</sequence>
<protein>
    <submittedName>
        <fullName evidence="5">Protein FAM114A2</fullName>
    </submittedName>
</protein>
<dbReference type="InterPro" id="IPR007998">
    <property type="entry name" value="DUF719"/>
</dbReference>
<feature type="region of interest" description="Disordered" evidence="3">
    <location>
        <begin position="1"/>
        <end position="24"/>
    </location>
</feature>
<dbReference type="PANTHER" id="PTHR12842:SF6">
    <property type="entry name" value="FI01459P"/>
    <property type="match status" value="1"/>
</dbReference>
<proteinExistence type="inferred from homology"/>